<evidence type="ECO:0000256" key="2">
    <source>
        <dbReference type="ARBA" id="ARBA00022649"/>
    </source>
</evidence>
<organism evidence="3 4">
    <name type="scientific">Vibrio spartinae</name>
    <dbReference type="NCBI Taxonomy" id="1918945"/>
    <lineage>
        <taxon>Bacteria</taxon>
        <taxon>Pseudomonadati</taxon>
        <taxon>Pseudomonadota</taxon>
        <taxon>Gammaproteobacteria</taxon>
        <taxon>Vibrionales</taxon>
        <taxon>Vibrionaceae</taxon>
        <taxon>Vibrio</taxon>
    </lineage>
</organism>
<dbReference type="OrthoDB" id="9798046at2"/>
<sequence length="96" mass="11005">MNVVWAPFALEKLGDAAEFISLDDPVAAENWVNDVFDKTELLGTMPEMGRVVPELPNTNYREIIFGHYRIIYSCSIEIRILTVRNCRQILTKDDVC</sequence>
<comment type="similarity">
    <text evidence="1">Belongs to the RelE toxin family.</text>
</comment>
<dbReference type="EMBL" id="FSSB01000005">
    <property type="protein sequence ID" value="SIO92766.1"/>
    <property type="molecule type" value="Genomic_DNA"/>
</dbReference>
<evidence type="ECO:0000256" key="1">
    <source>
        <dbReference type="ARBA" id="ARBA00006226"/>
    </source>
</evidence>
<dbReference type="PANTHER" id="PTHR33755:SF5">
    <property type="entry name" value="TYPE II TOXIN-ANTITOXIN SYSTEM RELE_PARE FAMILY TOXIN"/>
    <property type="match status" value="1"/>
</dbReference>
<proteinExistence type="inferred from homology"/>
<dbReference type="RefSeq" id="WP_038179721.1">
    <property type="nucleotide sequence ID" value="NZ_AP024907.1"/>
</dbReference>
<dbReference type="AlphaFoldDB" id="A0A1N6M071"/>
<dbReference type="Pfam" id="PF05016">
    <property type="entry name" value="ParE_toxin"/>
    <property type="match status" value="1"/>
</dbReference>
<keyword evidence="2" id="KW-1277">Toxin-antitoxin system</keyword>
<evidence type="ECO:0000313" key="4">
    <source>
        <dbReference type="Proteomes" id="UP000184774"/>
    </source>
</evidence>
<protein>
    <submittedName>
        <fullName evidence="3">Plasmid stabilization system protein</fullName>
    </submittedName>
</protein>
<name>A0A1N6M071_9VIBR</name>
<dbReference type="Gene3D" id="3.30.2310.20">
    <property type="entry name" value="RelE-like"/>
    <property type="match status" value="1"/>
</dbReference>
<evidence type="ECO:0000313" key="3">
    <source>
        <dbReference type="EMBL" id="SIO92766.1"/>
    </source>
</evidence>
<gene>
    <name evidence="3" type="ORF">VSP9026_00386</name>
</gene>
<dbReference type="InterPro" id="IPR051803">
    <property type="entry name" value="TA_system_RelE-like_toxin"/>
</dbReference>
<dbReference type="PANTHER" id="PTHR33755">
    <property type="entry name" value="TOXIN PARE1-RELATED"/>
    <property type="match status" value="1"/>
</dbReference>
<accession>A0A1N6M071</accession>
<dbReference type="InterPro" id="IPR007712">
    <property type="entry name" value="RelE/ParE_toxin"/>
</dbReference>
<dbReference type="InterPro" id="IPR035093">
    <property type="entry name" value="RelE/ParE_toxin_dom_sf"/>
</dbReference>
<dbReference type="Proteomes" id="UP000184774">
    <property type="component" value="Unassembled WGS sequence"/>
</dbReference>
<reference evidence="3 4" key="1">
    <citation type="submission" date="2016-12" db="EMBL/GenBank/DDBJ databases">
        <authorList>
            <person name="Song W.-J."/>
            <person name="Kurnit D.M."/>
        </authorList>
    </citation>
    <scope>NUCLEOTIDE SEQUENCE [LARGE SCALE GENOMIC DNA]</scope>
    <source>
        <strain evidence="3 4">CECT 9026</strain>
    </source>
</reference>